<dbReference type="Proteomes" id="UP001497535">
    <property type="component" value="Unassembled WGS sequence"/>
</dbReference>
<evidence type="ECO:0000313" key="2">
    <source>
        <dbReference type="Proteomes" id="UP001497535"/>
    </source>
</evidence>
<proteinExistence type="predicted"/>
<name>A0ACB0YUK2_MELEN</name>
<comment type="caution">
    <text evidence="1">The sequence shown here is derived from an EMBL/GenBank/DDBJ whole genome shotgun (WGS) entry which is preliminary data.</text>
</comment>
<sequence length="92" mass="10272">MPQAKVSFKYPSFKLIFLSFTSKPLLLKQPQILMKVTGKPVEDVADVTETEGMEMEGIINMGVDGAVSIEEEEEMEMAEIEGNLPMNEDENC</sequence>
<evidence type="ECO:0000313" key="1">
    <source>
        <dbReference type="EMBL" id="CAK5063869.1"/>
    </source>
</evidence>
<keyword evidence="2" id="KW-1185">Reference proteome</keyword>
<organism evidence="1 2">
    <name type="scientific">Meloidogyne enterolobii</name>
    <name type="common">Root-knot nematode worm</name>
    <name type="synonym">Meloidogyne mayaguensis</name>
    <dbReference type="NCBI Taxonomy" id="390850"/>
    <lineage>
        <taxon>Eukaryota</taxon>
        <taxon>Metazoa</taxon>
        <taxon>Ecdysozoa</taxon>
        <taxon>Nematoda</taxon>
        <taxon>Chromadorea</taxon>
        <taxon>Rhabditida</taxon>
        <taxon>Tylenchina</taxon>
        <taxon>Tylenchomorpha</taxon>
        <taxon>Tylenchoidea</taxon>
        <taxon>Meloidogynidae</taxon>
        <taxon>Meloidogyninae</taxon>
        <taxon>Meloidogyne</taxon>
    </lineage>
</organism>
<accession>A0ACB0YUK2</accession>
<dbReference type="EMBL" id="CAVMJV010000019">
    <property type="protein sequence ID" value="CAK5063869.1"/>
    <property type="molecule type" value="Genomic_DNA"/>
</dbReference>
<reference evidence="1" key="1">
    <citation type="submission" date="2023-11" db="EMBL/GenBank/DDBJ databases">
        <authorList>
            <person name="Poullet M."/>
        </authorList>
    </citation>
    <scope>NUCLEOTIDE SEQUENCE</scope>
    <source>
        <strain evidence="1">E1834</strain>
    </source>
</reference>
<gene>
    <name evidence="1" type="ORF">MENTE1834_LOCUS16864</name>
</gene>
<protein>
    <submittedName>
        <fullName evidence="1">Uncharacterized protein</fullName>
    </submittedName>
</protein>